<evidence type="ECO:0000256" key="13">
    <source>
        <dbReference type="RuleBase" id="RU000679"/>
    </source>
</evidence>
<keyword evidence="9 14" id="KW-0472">Membrane</keyword>
<dbReference type="AlphaFoldDB" id="A0A915DCS5"/>
<reference evidence="16" key="1">
    <citation type="submission" date="2022-11" db="UniProtKB">
        <authorList>
            <consortium name="WormBaseParasite"/>
        </authorList>
    </citation>
    <scope>IDENTIFICATION</scope>
</reference>
<keyword evidence="12 13" id="KW-0407">Ion channel</keyword>
<keyword evidence="7" id="KW-0915">Sodium</keyword>
<keyword evidence="3 13" id="KW-0813">Transport</keyword>
<dbReference type="GO" id="GO:0005886">
    <property type="term" value="C:plasma membrane"/>
    <property type="evidence" value="ECO:0007669"/>
    <property type="project" value="TreeGrafter"/>
</dbReference>
<dbReference type="Gene3D" id="1.10.287.770">
    <property type="entry name" value="YojJ-like"/>
    <property type="match status" value="1"/>
</dbReference>
<keyword evidence="11 13" id="KW-0739">Sodium transport</keyword>
<evidence type="ECO:0000256" key="4">
    <source>
        <dbReference type="ARBA" id="ARBA00022461"/>
    </source>
</evidence>
<evidence type="ECO:0000256" key="14">
    <source>
        <dbReference type="SAM" id="Phobius"/>
    </source>
</evidence>
<evidence type="ECO:0000256" key="11">
    <source>
        <dbReference type="ARBA" id="ARBA00023201"/>
    </source>
</evidence>
<comment type="subcellular location">
    <subcellularLocation>
        <location evidence="1">Membrane</location>
        <topology evidence="1">Multi-pass membrane protein</topology>
    </subcellularLocation>
</comment>
<keyword evidence="5 13" id="KW-0812">Transmembrane</keyword>
<accession>A0A915DCS5</accession>
<name>A0A915DCS5_9BILA</name>
<evidence type="ECO:0000256" key="2">
    <source>
        <dbReference type="ARBA" id="ARBA00007193"/>
    </source>
</evidence>
<evidence type="ECO:0000256" key="1">
    <source>
        <dbReference type="ARBA" id="ARBA00004141"/>
    </source>
</evidence>
<dbReference type="Proteomes" id="UP000887574">
    <property type="component" value="Unplaced"/>
</dbReference>
<keyword evidence="4 13" id="KW-0894">Sodium channel</keyword>
<proteinExistence type="inferred from homology"/>
<keyword evidence="15" id="KW-1185">Reference proteome</keyword>
<keyword evidence="6 14" id="KW-1133">Transmembrane helix</keyword>
<evidence type="ECO:0000256" key="6">
    <source>
        <dbReference type="ARBA" id="ARBA00022989"/>
    </source>
</evidence>
<keyword evidence="10" id="KW-0325">Glycoprotein</keyword>
<dbReference type="PANTHER" id="PTHR11690:SF244">
    <property type="entry name" value="DEGENERIN LIKE"/>
    <property type="match status" value="1"/>
</dbReference>
<evidence type="ECO:0000313" key="16">
    <source>
        <dbReference type="WBParaSite" id="jg17850"/>
    </source>
</evidence>
<protein>
    <submittedName>
        <fullName evidence="16">Uncharacterized protein</fullName>
    </submittedName>
</protein>
<dbReference type="GO" id="GO:0015280">
    <property type="term" value="F:ligand-gated sodium channel activity"/>
    <property type="evidence" value="ECO:0007669"/>
    <property type="project" value="TreeGrafter"/>
</dbReference>
<evidence type="ECO:0000256" key="8">
    <source>
        <dbReference type="ARBA" id="ARBA00023065"/>
    </source>
</evidence>
<comment type="similarity">
    <text evidence="2 13">Belongs to the amiloride-sensitive sodium channel (TC 1.A.6) family.</text>
</comment>
<evidence type="ECO:0000256" key="5">
    <source>
        <dbReference type="ARBA" id="ARBA00022692"/>
    </source>
</evidence>
<keyword evidence="8 13" id="KW-0406">Ion transport</keyword>
<feature type="transmembrane region" description="Helical" evidence="14">
    <location>
        <begin position="402"/>
        <end position="424"/>
    </location>
</feature>
<dbReference type="Pfam" id="PF00858">
    <property type="entry name" value="ASC"/>
    <property type="match status" value="1"/>
</dbReference>
<sequence>MNNGRDYRDSSVDFQINENQYYEPASTSAFFSNGELGKSRESLNNKKKRHSINSQNYRVQPEHISSSEEEKDAAGHYFQVFPERTTFHGVRDCFHARHGCPRFTWIFIIVVATLAALQGCFMIVREFIARPVVVSYFIQEASRLPLPDIVICPFNRFNRTYLNSLNVSDGLAQYLELSYPSPVLHSFQLRRYKSTLRHLDEYEMSLIFCCKNRQHELLCENLSEIVTSAGKCFRIPGVDQEGDGFGYGTRVVIKLPQELYNPGVNQMLNNGIAVKLAERNRGIDHDLSFIPAGVHAIMPLSATRYDRVWCFEVCLTDKAETKCNCSLAAASRPRMPDICTTTHYAHFPSEQARFFVKDEKEWESLKNTIILEVFYTNLDYTMIKHMVAMSPSGFVAQLGGQISLWIGGSIISLIQLIFYVISAVSDSMKKNCRLTMVKERSLNVKVTKII</sequence>
<evidence type="ECO:0000256" key="10">
    <source>
        <dbReference type="ARBA" id="ARBA00023180"/>
    </source>
</evidence>
<evidence type="ECO:0000313" key="15">
    <source>
        <dbReference type="Proteomes" id="UP000887574"/>
    </source>
</evidence>
<feature type="transmembrane region" description="Helical" evidence="14">
    <location>
        <begin position="103"/>
        <end position="124"/>
    </location>
</feature>
<dbReference type="PANTHER" id="PTHR11690">
    <property type="entry name" value="AMILORIDE-SENSITIVE SODIUM CHANNEL-RELATED"/>
    <property type="match status" value="1"/>
</dbReference>
<evidence type="ECO:0000256" key="3">
    <source>
        <dbReference type="ARBA" id="ARBA00022448"/>
    </source>
</evidence>
<evidence type="ECO:0000256" key="9">
    <source>
        <dbReference type="ARBA" id="ARBA00023136"/>
    </source>
</evidence>
<evidence type="ECO:0000256" key="7">
    <source>
        <dbReference type="ARBA" id="ARBA00023053"/>
    </source>
</evidence>
<organism evidence="15 16">
    <name type="scientific">Ditylenchus dipsaci</name>
    <dbReference type="NCBI Taxonomy" id="166011"/>
    <lineage>
        <taxon>Eukaryota</taxon>
        <taxon>Metazoa</taxon>
        <taxon>Ecdysozoa</taxon>
        <taxon>Nematoda</taxon>
        <taxon>Chromadorea</taxon>
        <taxon>Rhabditida</taxon>
        <taxon>Tylenchina</taxon>
        <taxon>Tylenchomorpha</taxon>
        <taxon>Sphaerularioidea</taxon>
        <taxon>Anguinidae</taxon>
        <taxon>Anguininae</taxon>
        <taxon>Ditylenchus</taxon>
    </lineage>
</organism>
<dbReference type="WBParaSite" id="jg17850">
    <property type="protein sequence ID" value="jg17850"/>
    <property type="gene ID" value="jg17850"/>
</dbReference>
<evidence type="ECO:0000256" key="12">
    <source>
        <dbReference type="ARBA" id="ARBA00023303"/>
    </source>
</evidence>
<dbReference type="InterPro" id="IPR001873">
    <property type="entry name" value="ENaC"/>
</dbReference>